<dbReference type="Proteomes" id="UP000248188">
    <property type="component" value="Unassembled WGS sequence"/>
</dbReference>
<gene>
    <name evidence="2" type="ORF">DMX08_13685</name>
</gene>
<feature type="transmembrane region" description="Helical" evidence="1">
    <location>
        <begin position="49"/>
        <end position="67"/>
    </location>
</feature>
<accession>A0A9Q6IGJ9</accession>
<keyword evidence="1" id="KW-1133">Transmembrane helix</keyword>
<comment type="caution">
    <text evidence="2">The sequence shown here is derived from an EMBL/GenBank/DDBJ whole genome shotgun (WGS) entry which is preliminary data.</text>
</comment>
<sequence>MSWAPERRCGGFSGGRFLAIVASLFHGRISRQPMANSTPSRLGKILQGLLFVLIGIGLLAIAVNLTLDRREFIASAQIADGIVSDLNAGGSHPEIAFTTGSGEKISYPQGGFIFGYQKDQPVRVYYQPERPANSAVIDDPAALWATPGVLGLIGLVFTLAGLVGVISQRGRATQRAKGL</sequence>
<protein>
    <submittedName>
        <fullName evidence="2">DUF3592 domain-containing protein</fullName>
    </submittedName>
</protein>
<keyword evidence="1" id="KW-0472">Membrane</keyword>
<feature type="transmembrane region" description="Helical" evidence="1">
    <location>
        <begin position="141"/>
        <end position="166"/>
    </location>
</feature>
<dbReference type="EMBL" id="QJRN01000007">
    <property type="protein sequence ID" value="PYC37380.1"/>
    <property type="molecule type" value="Genomic_DNA"/>
</dbReference>
<proteinExistence type="predicted"/>
<reference evidence="2 3" key="1">
    <citation type="submission" date="2018-06" db="EMBL/GenBank/DDBJ databases">
        <title>Pseudomonas diversity within urban Lake Michigan freshwaters.</title>
        <authorList>
            <person name="Batrich M."/>
            <person name="Hatzopoulos T."/>
            <person name="Putonti C."/>
        </authorList>
    </citation>
    <scope>NUCLEOTIDE SEQUENCE [LARGE SCALE GENOMIC DNA]</scope>
    <source>
        <strain evidence="2 3">MB-090624</strain>
    </source>
</reference>
<organism evidence="2 3">
    <name type="scientific">Pseudomonas protegens</name>
    <dbReference type="NCBI Taxonomy" id="380021"/>
    <lineage>
        <taxon>Bacteria</taxon>
        <taxon>Pseudomonadati</taxon>
        <taxon>Pseudomonadota</taxon>
        <taxon>Gammaproteobacteria</taxon>
        <taxon>Pseudomonadales</taxon>
        <taxon>Pseudomonadaceae</taxon>
        <taxon>Pseudomonas</taxon>
    </lineage>
</organism>
<name>A0A9Q6IGJ9_9PSED</name>
<dbReference type="AlphaFoldDB" id="A0A9Q6IGJ9"/>
<keyword evidence="1" id="KW-0812">Transmembrane</keyword>
<evidence type="ECO:0000313" key="3">
    <source>
        <dbReference type="Proteomes" id="UP000248188"/>
    </source>
</evidence>
<evidence type="ECO:0000313" key="2">
    <source>
        <dbReference type="EMBL" id="PYC37380.1"/>
    </source>
</evidence>
<evidence type="ECO:0000256" key="1">
    <source>
        <dbReference type="SAM" id="Phobius"/>
    </source>
</evidence>